<dbReference type="Proteomes" id="UP001178507">
    <property type="component" value="Unassembled WGS sequence"/>
</dbReference>
<evidence type="ECO:0000256" key="4">
    <source>
        <dbReference type="ARBA" id="ARBA00023136"/>
    </source>
</evidence>
<keyword evidence="3" id="KW-1133">Transmembrane helix</keyword>
<comment type="subcellular location">
    <subcellularLocation>
        <location evidence="1">Membrane</location>
        <topology evidence="1">Multi-pass membrane protein</topology>
    </subcellularLocation>
</comment>
<evidence type="ECO:0000256" key="2">
    <source>
        <dbReference type="ARBA" id="ARBA00022692"/>
    </source>
</evidence>
<sequence>ARPELQLKPCECTETGLTDGQRPVMSLARWRQAGRLAMSRGFSSTQWWNEELEKRSRAPKPAPEDRPPEKKAPPEREDIAGALDLQLFAYPESRAWPTATLALLAVSAAATCAISAAWRQVLGADSVEDLRERLQSFWALLEKSGVSWQQLQCGELHRLVLCSLVRAGEQPAKSLSDAVLLLLSGALVERLYGARFLLLLVGSSTVLSNALALVIHSQLTDSTAGLSSSSGGLVALGAFAALRHGRWAAAPGLPLPIAWLMAPIVVADLSLARAYARDLAEYRSRVLSDKFETPQADTADGLTGFQRAVALAACLGLEDRARAACVAPLEDVVVWRMELEEVEDLPPPPEAAIWADLLGGLFGASLALLRR</sequence>
<proteinExistence type="predicted"/>
<reference evidence="6" key="1">
    <citation type="submission" date="2023-08" db="EMBL/GenBank/DDBJ databases">
        <authorList>
            <person name="Chen Y."/>
            <person name="Shah S."/>
            <person name="Dougan E. K."/>
            <person name="Thang M."/>
            <person name="Chan C."/>
        </authorList>
    </citation>
    <scope>NUCLEOTIDE SEQUENCE</scope>
</reference>
<keyword evidence="2" id="KW-0812">Transmembrane</keyword>
<dbReference type="AlphaFoldDB" id="A0AA36IIV6"/>
<evidence type="ECO:0000313" key="6">
    <source>
        <dbReference type="EMBL" id="CAJ1388428.1"/>
    </source>
</evidence>
<keyword evidence="4" id="KW-0472">Membrane</keyword>
<protein>
    <submittedName>
        <fullName evidence="6">Uncharacterized protein</fullName>
    </submittedName>
</protein>
<dbReference type="EMBL" id="CAUJNA010001687">
    <property type="protein sequence ID" value="CAJ1388428.1"/>
    <property type="molecule type" value="Genomic_DNA"/>
</dbReference>
<dbReference type="Gene3D" id="1.20.1540.10">
    <property type="entry name" value="Rhomboid-like"/>
    <property type="match status" value="1"/>
</dbReference>
<accession>A0AA36IIV6</accession>
<feature type="region of interest" description="Disordered" evidence="5">
    <location>
        <begin position="52"/>
        <end position="76"/>
    </location>
</feature>
<dbReference type="SUPFAM" id="SSF144091">
    <property type="entry name" value="Rhomboid-like"/>
    <property type="match status" value="1"/>
</dbReference>
<evidence type="ECO:0000256" key="1">
    <source>
        <dbReference type="ARBA" id="ARBA00004141"/>
    </source>
</evidence>
<gene>
    <name evidence="6" type="ORF">EVOR1521_LOCUS14296</name>
</gene>
<dbReference type="InterPro" id="IPR035952">
    <property type="entry name" value="Rhomboid-like_sf"/>
</dbReference>
<evidence type="ECO:0000313" key="7">
    <source>
        <dbReference type="Proteomes" id="UP001178507"/>
    </source>
</evidence>
<dbReference type="GO" id="GO:0016020">
    <property type="term" value="C:membrane"/>
    <property type="evidence" value="ECO:0007669"/>
    <property type="project" value="UniProtKB-SubCell"/>
</dbReference>
<organism evidence="6 7">
    <name type="scientific">Effrenium voratum</name>
    <dbReference type="NCBI Taxonomy" id="2562239"/>
    <lineage>
        <taxon>Eukaryota</taxon>
        <taxon>Sar</taxon>
        <taxon>Alveolata</taxon>
        <taxon>Dinophyceae</taxon>
        <taxon>Suessiales</taxon>
        <taxon>Symbiodiniaceae</taxon>
        <taxon>Effrenium</taxon>
    </lineage>
</organism>
<name>A0AA36IIV6_9DINO</name>
<feature type="non-terminal residue" evidence="6">
    <location>
        <position position="1"/>
    </location>
</feature>
<keyword evidence="7" id="KW-1185">Reference proteome</keyword>
<evidence type="ECO:0000256" key="3">
    <source>
        <dbReference type="ARBA" id="ARBA00022989"/>
    </source>
</evidence>
<comment type="caution">
    <text evidence="6">The sequence shown here is derived from an EMBL/GenBank/DDBJ whole genome shotgun (WGS) entry which is preliminary data.</text>
</comment>
<evidence type="ECO:0000256" key="5">
    <source>
        <dbReference type="SAM" id="MobiDB-lite"/>
    </source>
</evidence>